<accession>A0A2V0QDE0</accession>
<evidence type="ECO:0000313" key="2">
    <source>
        <dbReference type="Proteomes" id="UP000247480"/>
    </source>
</evidence>
<organism evidence="1 2">
    <name type="scientific">Pseudomonas syringae pv. actinidiae</name>
    <dbReference type="NCBI Taxonomy" id="103796"/>
    <lineage>
        <taxon>Bacteria</taxon>
        <taxon>Pseudomonadati</taxon>
        <taxon>Pseudomonadota</taxon>
        <taxon>Gammaproteobacteria</taxon>
        <taxon>Pseudomonadales</taxon>
        <taxon>Pseudomonadaceae</taxon>
        <taxon>Pseudomonas</taxon>
        <taxon>Pseudomonas syringae</taxon>
    </lineage>
</organism>
<proteinExistence type="predicted"/>
<sequence length="51" mass="6119">MHNTVRDLYKIYGVCLFRAVVGWNRHNDVDSQITVILNVTRKPFRRNCRSR</sequence>
<comment type="caution">
    <text evidence="1">The sequence shown here is derived from an EMBL/GenBank/DDBJ whole genome shotgun (WGS) entry which is preliminary data.</text>
</comment>
<dbReference type="Proteomes" id="UP000247480">
    <property type="component" value="Unassembled WGS sequence"/>
</dbReference>
<reference evidence="1 2" key="1">
    <citation type="submission" date="2018-04" db="EMBL/GenBank/DDBJ databases">
        <title>Draft genome sequence of Pseudomonas syringae pv. actinidiae biovar 1 strains isolated from kiwifruit in Kagawa prefecture.</title>
        <authorList>
            <person name="Tabuchi M."/>
            <person name="Saito M."/>
            <person name="Fujiwara S."/>
            <person name="Sasa N."/>
            <person name="Akimitsu K."/>
            <person name="Gomi K."/>
            <person name="Konishi-Sugita S."/>
            <person name="Hamano K."/>
            <person name="Kataoka I."/>
        </authorList>
    </citation>
    <scope>NUCLEOTIDE SEQUENCE [LARGE SCALE GENOMIC DNA]</scope>
    <source>
        <strain evidence="1 2">MAFF212206</strain>
    </source>
</reference>
<gene>
    <name evidence="1" type="ORF">KPSA1_04630</name>
</gene>
<dbReference type="AlphaFoldDB" id="A0A2V0QDE0"/>
<dbReference type="EMBL" id="BGJZ01000231">
    <property type="protein sequence ID" value="GBH11193.1"/>
    <property type="molecule type" value="Genomic_DNA"/>
</dbReference>
<protein>
    <submittedName>
        <fullName evidence="1">Uncharacterized protein</fullName>
    </submittedName>
</protein>
<name>A0A2V0QDE0_PSESF</name>
<evidence type="ECO:0000313" key="1">
    <source>
        <dbReference type="EMBL" id="GBH11193.1"/>
    </source>
</evidence>